<evidence type="ECO:0000313" key="1">
    <source>
        <dbReference type="EMBL" id="RRJ86556.1"/>
    </source>
</evidence>
<dbReference type="RefSeq" id="WP_124972261.1">
    <property type="nucleotide sequence ID" value="NZ_RQVS01000008.1"/>
</dbReference>
<reference evidence="1 2" key="1">
    <citation type="submission" date="2018-11" db="EMBL/GenBank/DDBJ databases">
        <title>YIM 102482-1 draft genome.</title>
        <authorList>
            <person name="Li G."/>
            <person name="Jiang Y."/>
        </authorList>
    </citation>
    <scope>NUCLEOTIDE SEQUENCE [LARGE SCALE GENOMIC DNA]</scope>
    <source>
        <strain evidence="1 2">YIM 102482-1</strain>
    </source>
</reference>
<proteinExistence type="predicted"/>
<sequence length="387" mass="42555">MSPLTLTADQARRIAAAVPFTPVDDAREALHALGALQLDPMSRVERAHRLTTLTRMPTPRAGSVATPATLDDMLWRPGEAQLFEGFVHALCLLPIDYWPLWRERHAVRAHRFEQDAELLEEWARVRDLVAASDAGLTLGELELAESRTTGWNYSRTKVAVERAVSAGWLIVSERRAGVRVFDLPERRIPRSLLEAELSPDEIDDLLVTKALRVLGIGTLRELARLFQVPRMRAEAALGRLVAAGAAVPVAVEGWDAAWVAPETLAVAEAPVKSLRWLGPFDNLMWDRDRIHRIFGLEYRLEAYVPKALRVHGPYALVALVGDRMVGQIDLRADRRAGVLEVVGWVPHGGRVPTARLEASLPGLARSLGLGEVGGLGLLRSSTTHSSG</sequence>
<dbReference type="Proteomes" id="UP000274391">
    <property type="component" value="Unassembled WGS sequence"/>
</dbReference>
<dbReference type="EMBL" id="RQVS01000008">
    <property type="protein sequence ID" value="RRJ86556.1"/>
    <property type="molecule type" value="Genomic_DNA"/>
</dbReference>
<dbReference type="PANTHER" id="PTHR30528:SF0">
    <property type="entry name" value="CYTOPLASMIC PROTEIN"/>
    <property type="match status" value="1"/>
</dbReference>
<name>A0A3P3VY74_9MICO</name>
<gene>
    <name evidence="1" type="ORF">EG850_07860</name>
</gene>
<organism evidence="1 2">
    <name type="scientific">Gulosibacter macacae</name>
    <dbReference type="NCBI Taxonomy" id="2488791"/>
    <lineage>
        <taxon>Bacteria</taxon>
        <taxon>Bacillati</taxon>
        <taxon>Actinomycetota</taxon>
        <taxon>Actinomycetes</taxon>
        <taxon>Micrococcales</taxon>
        <taxon>Microbacteriaceae</taxon>
        <taxon>Gulosibacter</taxon>
    </lineage>
</organism>
<dbReference type="PANTHER" id="PTHR30528">
    <property type="entry name" value="CYTOPLASMIC PROTEIN"/>
    <property type="match status" value="1"/>
</dbReference>
<accession>A0A3P3VY74</accession>
<dbReference type="AlphaFoldDB" id="A0A3P3VY74"/>
<comment type="caution">
    <text evidence="1">The sequence shown here is derived from an EMBL/GenBank/DDBJ whole genome shotgun (WGS) entry which is preliminary data.</text>
</comment>
<dbReference type="InterPro" id="IPR009351">
    <property type="entry name" value="AlkZ-like"/>
</dbReference>
<dbReference type="Pfam" id="PF06224">
    <property type="entry name" value="AlkZ-like"/>
    <property type="match status" value="1"/>
</dbReference>
<protein>
    <submittedName>
        <fullName evidence="1">Winged helix-turn-helix domain-containing protein</fullName>
    </submittedName>
</protein>
<dbReference type="OrthoDB" id="9787207at2"/>
<keyword evidence="2" id="KW-1185">Reference proteome</keyword>
<evidence type="ECO:0000313" key="2">
    <source>
        <dbReference type="Proteomes" id="UP000274391"/>
    </source>
</evidence>